<evidence type="ECO:0000256" key="2">
    <source>
        <dbReference type="ARBA" id="ARBA00010617"/>
    </source>
</evidence>
<dbReference type="PRINTS" id="PR00385">
    <property type="entry name" value="P450"/>
</dbReference>
<dbReference type="AlphaFoldDB" id="M7SWU6"/>
<evidence type="ECO:0000313" key="11">
    <source>
        <dbReference type="Proteomes" id="UP000012174"/>
    </source>
</evidence>
<evidence type="ECO:0000256" key="1">
    <source>
        <dbReference type="ARBA" id="ARBA00001971"/>
    </source>
</evidence>
<evidence type="ECO:0000256" key="5">
    <source>
        <dbReference type="ARBA" id="ARBA00023002"/>
    </source>
</evidence>
<dbReference type="GO" id="GO:0016705">
    <property type="term" value="F:oxidoreductase activity, acting on paired donors, with incorporation or reduction of molecular oxygen"/>
    <property type="evidence" value="ECO:0007669"/>
    <property type="project" value="InterPro"/>
</dbReference>
<keyword evidence="11" id="KW-1185">Reference proteome</keyword>
<dbReference type="PROSITE" id="PS00086">
    <property type="entry name" value="CYTOCHROME_P450"/>
    <property type="match status" value="1"/>
</dbReference>
<dbReference type="GO" id="GO:0020037">
    <property type="term" value="F:heme binding"/>
    <property type="evidence" value="ECO:0007669"/>
    <property type="project" value="InterPro"/>
</dbReference>
<evidence type="ECO:0000256" key="6">
    <source>
        <dbReference type="ARBA" id="ARBA00023004"/>
    </source>
</evidence>
<sequence length="389" mass="44090">MHKKYGKFRKLFHRVDILVASMYFYLNPYLTSFCASLQGLFTAPHNLHKARREPLNHFSKTSVAARQEIINRNIIKFCDRISQFSGKMINLGAAISALTRDVANEFMLDKSYRSLDQDDFNIAVTNMLQEGGMIWRITKHMPFFGPMTRSIPPSIMFKLVDEGTKAFLQYVLESEVDTKSLLRVANTPPSDDESSTRTIVHEMVDSKLPPDEKKFEHVFNDVATITGAGFETTASVLRLIMFHVFSNQMILQRLRAEVATASGTSSSNDATIEVKTLEQLPYLTSVIMEGMRLSPAIGSRIARIAPDRDLFYGNLRIPTGTPVGMTTILMHTDETLYPEPLSFNPDRWMDPEAGKKLDKTYVLFSRGTRICLGMHPAWAEMYLIIPRTV</sequence>
<dbReference type="eggNOG" id="KOG0156">
    <property type="taxonomic scope" value="Eukaryota"/>
</dbReference>
<evidence type="ECO:0000256" key="4">
    <source>
        <dbReference type="ARBA" id="ARBA00022723"/>
    </source>
</evidence>
<keyword evidence="5 9" id="KW-0560">Oxidoreductase</keyword>
<dbReference type="STRING" id="1287681.M7SWU6"/>
<reference evidence="11" key="1">
    <citation type="journal article" date="2013" name="Genome Announc.">
        <title>Draft genome sequence of the grapevine dieback fungus Eutypa lata UCR-EL1.</title>
        <authorList>
            <person name="Blanco-Ulate B."/>
            <person name="Rolshausen P.E."/>
            <person name="Cantu D."/>
        </authorList>
    </citation>
    <scope>NUCLEOTIDE SEQUENCE [LARGE SCALE GENOMIC DNA]</scope>
    <source>
        <strain evidence="11">UCR-EL1</strain>
    </source>
</reference>
<dbReference type="EMBL" id="KB707510">
    <property type="protein sequence ID" value="EMR62031.1"/>
    <property type="molecule type" value="Genomic_DNA"/>
</dbReference>
<dbReference type="HOGENOM" id="CLU_001570_14_4_1"/>
<protein>
    <submittedName>
        <fullName evidence="10">Putative cytochrome p450 protein</fullName>
    </submittedName>
</protein>
<organism evidence="10 11">
    <name type="scientific">Eutypa lata (strain UCR-EL1)</name>
    <name type="common">Grapevine dieback disease fungus</name>
    <name type="synonym">Eutypa armeniacae</name>
    <dbReference type="NCBI Taxonomy" id="1287681"/>
    <lineage>
        <taxon>Eukaryota</taxon>
        <taxon>Fungi</taxon>
        <taxon>Dikarya</taxon>
        <taxon>Ascomycota</taxon>
        <taxon>Pezizomycotina</taxon>
        <taxon>Sordariomycetes</taxon>
        <taxon>Xylariomycetidae</taxon>
        <taxon>Xylariales</taxon>
        <taxon>Diatrypaceae</taxon>
        <taxon>Eutypa</taxon>
    </lineage>
</organism>
<evidence type="ECO:0000256" key="3">
    <source>
        <dbReference type="ARBA" id="ARBA00022617"/>
    </source>
</evidence>
<dbReference type="InterPro" id="IPR017972">
    <property type="entry name" value="Cyt_P450_CS"/>
</dbReference>
<dbReference type="Proteomes" id="UP000012174">
    <property type="component" value="Unassembled WGS sequence"/>
</dbReference>
<dbReference type="InterPro" id="IPR002401">
    <property type="entry name" value="Cyt_P450_E_grp-I"/>
</dbReference>
<evidence type="ECO:0000256" key="8">
    <source>
        <dbReference type="PIRSR" id="PIRSR602401-1"/>
    </source>
</evidence>
<comment type="cofactor">
    <cofactor evidence="1 8">
        <name>heme</name>
        <dbReference type="ChEBI" id="CHEBI:30413"/>
    </cofactor>
</comment>
<dbReference type="PRINTS" id="PR00463">
    <property type="entry name" value="EP450I"/>
</dbReference>
<dbReference type="KEGG" id="ela:UCREL1_11039"/>
<gene>
    <name evidence="10" type="ORF">UCREL1_11039</name>
</gene>
<dbReference type="SUPFAM" id="SSF48264">
    <property type="entry name" value="Cytochrome P450"/>
    <property type="match status" value="1"/>
</dbReference>
<name>M7SWU6_EUTLA</name>
<dbReference type="OMA" id="ARDIACQ"/>
<dbReference type="InterPro" id="IPR001128">
    <property type="entry name" value="Cyt_P450"/>
</dbReference>
<dbReference type="Gene3D" id="1.10.630.10">
    <property type="entry name" value="Cytochrome P450"/>
    <property type="match status" value="1"/>
</dbReference>
<dbReference type="PANTHER" id="PTHR24305:SF157">
    <property type="entry name" value="N-ACETYLTRYPTOPHAN 6-HYDROXYLASE IVOC-RELATED"/>
    <property type="match status" value="1"/>
</dbReference>
<keyword evidence="6 8" id="KW-0408">Iron</keyword>
<keyword evidence="7 9" id="KW-0503">Monooxygenase</keyword>
<comment type="similarity">
    <text evidence="2 9">Belongs to the cytochrome P450 family.</text>
</comment>
<dbReference type="InterPro" id="IPR050121">
    <property type="entry name" value="Cytochrome_P450_monoxygenase"/>
</dbReference>
<dbReference type="GO" id="GO:0005506">
    <property type="term" value="F:iron ion binding"/>
    <property type="evidence" value="ECO:0007669"/>
    <property type="project" value="InterPro"/>
</dbReference>
<dbReference type="CDD" id="cd11062">
    <property type="entry name" value="CYP58-like"/>
    <property type="match status" value="1"/>
</dbReference>
<dbReference type="GO" id="GO:0004497">
    <property type="term" value="F:monooxygenase activity"/>
    <property type="evidence" value="ECO:0007669"/>
    <property type="project" value="UniProtKB-KW"/>
</dbReference>
<evidence type="ECO:0000256" key="7">
    <source>
        <dbReference type="ARBA" id="ARBA00023033"/>
    </source>
</evidence>
<keyword evidence="3 8" id="KW-0349">Heme</keyword>
<accession>M7SWU6</accession>
<dbReference type="Pfam" id="PF00067">
    <property type="entry name" value="p450"/>
    <property type="match status" value="1"/>
</dbReference>
<dbReference type="InterPro" id="IPR036396">
    <property type="entry name" value="Cyt_P450_sf"/>
</dbReference>
<feature type="binding site" description="axial binding residue" evidence="8">
    <location>
        <position position="371"/>
    </location>
    <ligand>
        <name>heme</name>
        <dbReference type="ChEBI" id="CHEBI:30413"/>
    </ligand>
    <ligandPart>
        <name>Fe</name>
        <dbReference type="ChEBI" id="CHEBI:18248"/>
    </ligandPart>
</feature>
<evidence type="ECO:0000313" key="10">
    <source>
        <dbReference type="EMBL" id="EMR62031.1"/>
    </source>
</evidence>
<dbReference type="PANTHER" id="PTHR24305">
    <property type="entry name" value="CYTOCHROME P450"/>
    <property type="match status" value="1"/>
</dbReference>
<proteinExistence type="inferred from homology"/>
<evidence type="ECO:0000256" key="9">
    <source>
        <dbReference type="RuleBase" id="RU000461"/>
    </source>
</evidence>
<keyword evidence="4 8" id="KW-0479">Metal-binding</keyword>
<dbReference type="OrthoDB" id="3945418at2759"/>